<dbReference type="EMBL" id="VDEQ01000305">
    <property type="protein sequence ID" value="MQS39159.1"/>
    <property type="molecule type" value="Genomic_DNA"/>
</dbReference>
<evidence type="ECO:0000313" key="2">
    <source>
        <dbReference type="Proteomes" id="UP000460558"/>
    </source>
</evidence>
<gene>
    <name evidence="1" type="ORF">FFZ77_27345</name>
</gene>
<organism evidence="1 2">
    <name type="scientific">Streptomyces katsurahamanus</name>
    <dbReference type="NCBI Taxonomy" id="2577098"/>
    <lineage>
        <taxon>Bacteria</taxon>
        <taxon>Bacillati</taxon>
        <taxon>Actinomycetota</taxon>
        <taxon>Actinomycetes</taxon>
        <taxon>Kitasatosporales</taxon>
        <taxon>Streptomycetaceae</taxon>
        <taxon>Streptomyces</taxon>
    </lineage>
</organism>
<accession>A0ABW9P281</accession>
<name>A0ABW9P281_9ACTN</name>
<sequence>MRGTESDRESAHAAGAVVRDAASKRVGRVMGHVGGRVQLRPLNGGREWDAFPEDLSLAAQSDVMSAAVAVANANAVHRWGKW</sequence>
<protein>
    <submittedName>
        <fullName evidence="1">Uncharacterized protein</fullName>
    </submittedName>
</protein>
<keyword evidence="2" id="KW-1185">Reference proteome</keyword>
<reference evidence="1 2" key="1">
    <citation type="submission" date="2019-06" db="EMBL/GenBank/DDBJ databases">
        <title>Comparative genomics and metabolomics analyses of clavulanic acid producing Streptomyces species provides insight into specialized metabolism and evolution of beta-lactam biosynthetic gene clusters.</title>
        <authorList>
            <person name="Moore M.A."/>
            <person name="Cruz-Morales P."/>
            <person name="Barona Gomez F."/>
            <person name="Kapil T."/>
        </authorList>
    </citation>
    <scope>NUCLEOTIDE SEQUENCE [LARGE SCALE GENOMIC DNA]</scope>
    <source>
        <strain evidence="1 2">T-272</strain>
    </source>
</reference>
<dbReference type="RefSeq" id="WP_153486564.1">
    <property type="nucleotide sequence ID" value="NZ_VDEQ01000305.1"/>
</dbReference>
<dbReference type="Proteomes" id="UP000460558">
    <property type="component" value="Unassembled WGS sequence"/>
</dbReference>
<evidence type="ECO:0000313" key="1">
    <source>
        <dbReference type="EMBL" id="MQS39159.1"/>
    </source>
</evidence>
<proteinExistence type="predicted"/>
<comment type="caution">
    <text evidence="1">The sequence shown here is derived from an EMBL/GenBank/DDBJ whole genome shotgun (WGS) entry which is preliminary data.</text>
</comment>